<sequence length="392" mass="44034">MRVTRVVLLAVIAGVLGGSQLFNYWKQKVRPIAVDAASGTEALAASAEVKNEKSLTEFIKQQLQTHTERVSVAMLGADHSEAALKQALADATATDDYIAYIIDSYYYTIRETSLRTDVDLRIRYRESAEQTAEVNRITDRALRNIMKDGMNDHEKVKAIHDWVVDRVEYDHSLQKYTAYEALTTGKAVCQGYALLMYNMLTKAGIDNVIAAGTVNTGEHAWNMVKLDGQWYHIDATWDDAAITSTSGVDAAQGAILRSQYRYYLLTDEQLRKDHQWTKSYPKAVTVYADALRKRMQTVPREAERMAKLESAVGLDWLKPERTASSVTSLANKLADMSERGKRELQVRYTRGDSWNEDIRAAVRQAGIRDGYQVRSTPYGTDGSVLLELKLTA</sequence>
<evidence type="ECO:0000313" key="3">
    <source>
        <dbReference type="Proteomes" id="UP000609346"/>
    </source>
</evidence>
<dbReference type="SUPFAM" id="SSF54001">
    <property type="entry name" value="Cysteine proteinases"/>
    <property type="match status" value="1"/>
</dbReference>
<protein>
    <submittedName>
        <fullName evidence="2">Transglutaminase</fullName>
    </submittedName>
</protein>
<dbReference type="InterPro" id="IPR052557">
    <property type="entry name" value="CAP/Cytokinesis_protein"/>
</dbReference>
<dbReference type="PANTHER" id="PTHR46333:SF2">
    <property type="entry name" value="CYTOKINESIS PROTEIN 3"/>
    <property type="match status" value="1"/>
</dbReference>
<accession>A0ABR8N038</accession>
<evidence type="ECO:0000259" key="1">
    <source>
        <dbReference type="SMART" id="SM00460"/>
    </source>
</evidence>
<gene>
    <name evidence="2" type="ORF">H8B09_22505</name>
</gene>
<dbReference type="InterPro" id="IPR038765">
    <property type="entry name" value="Papain-like_cys_pep_sf"/>
</dbReference>
<dbReference type="SMART" id="SM00460">
    <property type="entry name" value="TGc"/>
    <property type="match status" value="1"/>
</dbReference>
<evidence type="ECO:0000313" key="2">
    <source>
        <dbReference type="EMBL" id="MBD3921557.1"/>
    </source>
</evidence>
<dbReference type="Pfam" id="PF01841">
    <property type="entry name" value="Transglut_core"/>
    <property type="match status" value="1"/>
</dbReference>
<feature type="domain" description="Transglutaminase-like" evidence="1">
    <location>
        <begin position="181"/>
        <end position="237"/>
    </location>
</feature>
<dbReference type="InterPro" id="IPR002931">
    <property type="entry name" value="Transglutaminase-like"/>
</dbReference>
<proteinExistence type="predicted"/>
<organism evidence="2 3">
    <name type="scientific">Paenibacillus terricola</name>
    <dbReference type="NCBI Taxonomy" id="2763503"/>
    <lineage>
        <taxon>Bacteria</taxon>
        <taxon>Bacillati</taxon>
        <taxon>Bacillota</taxon>
        <taxon>Bacilli</taxon>
        <taxon>Bacillales</taxon>
        <taxon>Paenibacillaceae</taxon>
        <taxon>Paenibacillus</taxon>
    </lineage>
</organism>
<name>A0ABR8N038_9BACL</name>
<dbReference type="EMBL" id="JACXZA010000006">
    <property type="protein sequence ID" value="MBD3921557.1"/>
    <property type="molecule type" value="Genomic_DNA"/>
</dbReference>
<reference evidence="2 3" key="1">
    <citation type="submission" date="2020-09" db="EMBL/GenBank/DDBJ databases">
        <title>Paenibacillus sp. strain PR3 16S rRNA gene Genome sequencing and assembly.</title>
        <authorList>
            <person name="Kim J."/>
        </authorList>
    </citation>
    <scope>NUCLEOTIDE SEQUENCE [LARGE SCALE GENOMIC DNA]</scope>
    <source>
        <strain evidence="2 3">PR3</strain>
    </source>
</reference>
<dbReference type="RefSeq" id="WP_191205853.1">
    <property type="nucleotide sequence ID" value="NZ_JACXZA010000006.1"/>
</dbReference>
<dbReference type="Gene3D" id="3.10.620.30">
    <property type="match status" value="1"/>
</dbReference>
<comment type="caution">
    <text evidence="2">The sequence shown here is derived from an EMBL/GenBank/DDBJ whole genome shotgun (WGS) entry which is preliminary data.</text>
</comment>
<dbReference type="PANTHER" id="PTHR46333">
    <property type="entry name" value="CYTOKINESIS PROTEIN 3"/>
    <property type="match status" value="1"/>
</dbReference>
<dbReference type="Proteomes" id="UP000609346">
    <property type="component" value="Unassembled WGS sequence"/>
</dbReference>
<keyword evidence="3" id="KW-1185">Reference proteome</keyword>